<comment type="caution">
    <text evidence="3">The sequence shown here is derived from an EMBL/GenBank/DDBJ whole genome shotgun (WGS) entry which is preliminary data.</text>
</comment>
<dbReference type="EMBL" id="BEGY01000018">
    <property type="protein sequence ID" value="GAX76563.1"/>
    <property type="molecule type" value="Genomic_DNA"/>
</dbReference>
<feature type="domain" description="SET" evidence="2">
    <location>
        <begin position="168"/>
        <end position="285"/>
    </location>
</feature>
<accession>A0A250X0F9</accession>
<keyword evidence="4" id="KW-1185">Reference proteome</keyword>
<dbReference type="AlphaFoldDB" id="A0A250X0F9"/>
<name>A0A250X0F9_9CHLO</name>
<evidence type="ECO:0000313" key="4">
    <source>
        <dbReference type="Proteomes" id="UP000232323"/>
    </source>
</evidence>
<dbReference type="GO" id="GO:0006357">
    <property type="term" value="P:regulation of transcription by RNA polymerase II"/>
    <property type="evidence" value="ECO:0007669"/>
    <property type="project" value="TreeGrafter"/>
</dbReference>
<reference evidence="3 4" key="1">
    <citation type="submission" date="2017-08" db="EMBL/GenBank/DDBJ databases">
        <title>Acidophilic green algal genome provides insights into adaptation to an acidic environment.</title>
        <authorList>
            <person name="Hirooka S."/>
            <person name="Hirose Y."/>
            <person name="Kanesaki Y."/>
            <person name="Higuchi S."/>
            <person name="Fujiwara T."/>
            <person name="Onuma R."/>
            <person name="Era A."/>
            <person name="Ohbayashi R."/>
            <person name="Uzuka A."/>
            <person name="Nozaki H."/>
            <person name="Yoshikawa H."/>
            <person name="Miyagishima S.Y."/>
        </authorList>
    </citation>
    <scope>NUCLEOTIDE SEQUENCE [LARGE SCALE GENOMIC DNA]</scope>
    <source>
        <strain evidence="3 4">NIES-2499</strain>
    </source>
</reference>
<dbReference type="InterPro" id="IPR046341">
    <property type="entry name" value="SET_dom_sf"/>
</dbReference>
<evidence type="ECO:0000313" key="3">
    <source>
        <dbReference type="EMBL" id="GAX76563.1"/>
    </source>
</evidence>
<dbReference type="PROSITE" id="PS50280">
    <property type="entry name" value="SET"/>
    <property type="match status" value="1"/>
</dbReference>
<dbReference type="SMART" id="SM00317">
    <property type="entry name" value="SET"/>
    <property type="match status" value="1"/>
</dbReference>
<proteinExistence type="predicted"/>
<dbReference type="Proteomes" id="UP000232323">
    <property type="component" value="Unassembled WGS sequence"/>
</dbReference>
<keyword evidence="1" id="KW-1133">Transmembrane helix</keyword>
<evidence type="ECO:0000256" key="1">
    <source>
        <dbReference type="SAM" id="Phobius"/>
    </source>
</evidence>
<keyword evidence="1" id="KW-0812">Transmembrane</keyword>
<dbReference type="GO" id="GO:0042799">
    <property type="term" value="F:histone H4K20 methyltransferase activity"/>
    <property type="evidence" value="ECO:0007669"/>
    <property type="project" value="TreeGrafter"/>
</dbReference>
<dbReference type="Pfam" id="PF00856">
    <property type="entry name" value="SET"/>
    <property type="match status" value="1"/>
</dbReference>
<dbReference type="GO" id="GO:0005700">
    <property type="term" value="C:polytene chromosome"/>
    <property type="evidence" value="ECO:0007669"/>
    <property type="project" value="TreeGrafter"/>
</dbReference>
<sequence>MCTADVIDVLLLDTESHGDHRAASTLLGQEVDVMQASLQENVTKNGEYEALSDGNNIAYEGAKESHRHPSTSGKSHQRQIRMSLLFVACSVAGVASYSFLSQPDMQNMLPKVPAWLGSNILLTTAGLLLVTGAAKATYMRYTLHVELHRGRLYIQVGVPNCGPPRPEGSIQVLPTKDGRGNGAFATIAIAKGSYLCDYEGDLLSRQEFDSRYPDGVGDFATGIDDEWTIDAASLVKDTGSFQAVHMNHSRNRGNVLRYFNRKMKRVSFFADRDIAAGEELLYDYGRGYWQGREGLEMP</sequence>
<dbReference type="OrthoDB" id="308383at2759"/>
<dbReference type="PANTHER" id="PTHR46167">
    <property type="entry name" value="N-LYSINE METHYLTRANSFERASE KMT5A"/>
    <property type="match status" value="1"/>
</dbReference>
<dbReference type="SUPFAM" id="SSF82199">
    <property type="entry name" value="SET domain"/>
    <property type="match status" value="1"/>
</dbReference>
<dbReference type="STRING" id="1157962.A0A250X0F9"/>
<keyword evidence="1" id="KW-0472">Membrane</keyword>
<dbReference type="InterPro" id="IPR051760">
    <property type="entry name" value="KMT5A"/>
</dbReference>
<feature type="transmembrane region" description="Helical" evidence="1">
    <location>
        <begin position="112"/>
        <end position="134"/>
    </location>
</feature>
<gene>
    <name evidence="3" type="ORF">CEUSTIGMA_g4009.t1</name>
</gene>
<dbReference type="Gene3D" id="2.170.270.10">
    <property type="entry name" value="SET domain"/>
    <property type="match status" value="1"/>
</dbReference>
<organism evidence="3 4">
    <name type="scientific">Chlamydomonas eustigma</name>
    <dbReference type="NCBI Taxonomy" id="1157962"/>
    <lineage>
        <taxon>Eukaryota</taxon>
        <taxon>Viridiplantae</taxon>
        <taxon>Chlorophyta</taxon>
        <taxon>core chlorophytes</taxon>
        <taxon>Chlorophyceae</taxon>
        <taxon>CS clade</taxon>
        <taxon>Chlamydomonadales</taxon>
        <taxon>Chlamydomonadaceae</taxon>
        <taxon>Chlamydomonas</taxon>
    </lineage>
</organism>
<dbReference type="PANTHER" id="PTHR46167:SF1">
    <property type="entry name" value="N-LYSINE METHYLTRANSFERASE KMT5A"/>
    <property type="match status" value="1"/>
</dbReference>
<feature type="transmembrane region" description="Helical" evidence="1">
    <location>
        <begin position="82"/>
        <end position="100"/>
    </location>
</feature>
<protein>
    <recommendedName>
        <fullName evidence="2">SET domain-containing protein</fullName>
    </recommendedName>
</protein>
<evidence type="ECO:0000259" key="2">
    <source>
        <dbReference type="PROSITE" id="PS50280"/>
    </source>
</evidence>
<dbReference type="InterPro" id="IPR001214">
    <property type="entry name" value="SET_dom"/>
</dbReference>
<dbReference type="GO" id="GO:0005634">
    <property type="term" value="C:nucleus"/>
    <property type="evidence" value="ECO:0007669"/>
    <property type="project" value="TreeGrafter"/>
</dbReference>